<gene>
    <name evidence="1" type="primary">Vdac2-001</name>
</gene>
<dbReference type="EMBL" id="LR791744">
    <property type="protein sequence ID" value="CAB3267606.1"/>
    <property type="molecule type" value="mRNA"/>
</dbReference>
<accession>A0A6F9DXA7</accession>
<proteinExistence type="evidence at transcript level"/>
<reference evidence="1" key="1">
    <citation type="submission" date="2020-04" db="EMBL/GenBank/DDBJ databases">
        <authorList>
            <person name="Neveu A P."/>
        </authorList>
    </citation>
    <scope>NUCLEOTIDE SEQUENCE</scope>
    <source>
        <tissue evidence="1">Whole embryo</tissue>
    </source>
</reference>
<organism evidence="1">
    <name type="scientific">Phallusia mammillata</name>
    <dbReference type="NCBI Taxonomy" id="59560"/>
    <lineage>
        <taxon>Eukaryota</taxon>
        <taxon>Metazoa</taxon>
        <taxon>Chordata</taxon>
        <taxon>Tunicata</taxon>
        <taxon>Ascidiacea</taxon>
        <taxon>Phlebobranchia</taxon>
        <taxon>Ascidiidae</taxon>
        <taxon>Phallusia</taxon>
    </lineage>
</organism>
<evidence type="ECO:0000313" key="1">
    <source>
        <dbReference type="EMBL" id="CAB3267606.1"/>
    </source>
</evidence>
<name>A0A6F9DXA7_9ASCI</name>
<protein>
    <submittedName>
        <fullName evidence="1">Voltage-dependent anion-selective channel protein 2</fullName>
    </submittedName>
</protein>
<sequence>MQDISDINKETL</sequence>